<dbReference type="RefSeq" id="WP_135983076.1">
    <property type="nucleotide sequence ID" value="NZ_JAASQM010000001.1"/>
</dbReference>
<dbReference type="Proteomes" id="UP000309848">
    <property type="component" value="Unassembled WGS sequence"/>
</dbReference>
<sequence>MTERRDIFREDVRFKVLRMLEQNPDYSQRDIADALDISLGGVNYCLKALIEKGHVKVSNFRQSDNKLRYAYALTPSGIAERAMLTTRFLHRKMKEYEAIKAEIDALLEEGEQPLIHSPETGE</sequence>
<keyword evidence="2" id="KW-1185">Reference proteome</keyword>
<dbReference type="AlphaFoldDB" id="A0A4S1WSS4"/>
<dbReference type="Pfam" id="PF13412">
    <property type="entry name" value="HTH_24"/>
    <property type="match status" value="1"/>
</dbReference>
<evidence type="ECO:0000313" key="1">
    <source>
        <dbReference type="EMBL" id="TGX46464.1"/>
    </source>
</evidence>
<proteinExistence type="predicted"/>
<organism evidence="1 2">
    <name type="scientific">Sphingomonas naasensis</name>
    <dbReference type="NCBI Taxonomy" id="1344951"/>
    <lineage>
        <taxon>Bacteria</taxon>
        <taxon>Pseudomonadati</taxon>
        <taxon>Pseudomonadota</taxon>
        <taxon>Alphaproteobacteria</taxon>
        <taxon>Sphingomonadales</taxon>
        <taxon>Sphingomonadaceae</taxon>
        <taxon>Sphingomonas</taxon>
    </lineage>
</organism>
<gene>
    <name evidence="1" type="ORF">E5A74_04775</name>
</gene>
<reference evidence="1 2" key="1">
    <citation type="submission" date="2019-04" db="EMBL/GenBank/DDBJ databases">
        <title>Sphingomonas psychrotolerans sp. nov., isolated from soil in the Tianshan Mountains, Xinjiang, China.</title>
        <authorList>
            <person name="Luo Y."/>
            <person name="Sheng H."/>
        </authorList>
    </citation>
    <scope>NUCLEOTIDE SEQUENCE [LARGE SCALE GENOMIC DNA]</scope>
    <source>
        <strain evidence="1 2">KIS18-15</strain>
    </source>
</reference>
<comment type="caution">
    <text evidence="1">The sequence shown here is derived from an EMBL/GenBank/DDBJ whole genome shotgun (WGS) entry which is preliminary data.</text>
</comment>
<dbReference type="InterPro" id="IPR036390">
    <property type="entry name" value="WH_DNA-bd_sf"/>
</dbReference>
<evidence type="ECO:0000313" key="2">
    <source>
        <dbReference type="Proteomes" id="UP000309848"/>
    </source>
</evidence>
<name>A0A4S1WSS4_9SPHN</name>
<accession>A0A4S1WSS4</accession>
<dbReference type="InterPro" id="IPR036388">
    <property type="entry name" value="WH-like_DNA-bd_sf"/>
</dbReference>
<protein>
    <submittedName>
        <fullName evidence="1">MarR family EPS-associated transcriptional regulator</fullName>
    </submittedName>
</protein>
<dbReference type="EMBL" id="SRXU01000001">
    <property type="protein sequence ID" value="TGX46464.1"/>
    <property type="molecule type" value="Genomic_DNA"/>
</dbReference>
<dbReference type="InterPro" id="IPR026433">
    <property type="entry name" value="MarR_EPS"/>
</dbReference>
<dbReference type="Gene3D" id="1.10.10.10">
    <property type="entry name" value="Winged helix-like DNA-binding domain superfamily/Winged helix DNA-binding domain"/>
    <property type="match status" value="1"/>
</dbReference>
<dbReference type="SUPFAM" id="SSF46785">
    <property type="entry name" value="Winged helix' DNA-binding domain"/>
    <property type="match status" value="1"/>
</dbReference>
<dbReference type="NCBIfam" id="TIGR04176">
    <property type="entry name" value="MarR_EPS"/>
    <property type="match status" value="1"/>
</dbReference>
<dbReference type="OrthoDB" id="8537236at2"/>